<evidence type="ECO:0000313" key="1">
    <source>
        <dbReference type="EMBL" id="MPC47747.1"/>
    </source>
</evidence>
<dbReference type="Proteomes" id="UP000324222">
    <property type="component" value="Unassembled WGS sequence"/>
</dbReference>
<accession>A0A5B7FQW8</accession>
<organism evidence="1 2">
    <name type="scientific">Portunus trituberculatus</name>
    <name type="common">Swimming crab</name>
    <name type="synonym">Neptunus trituberculatus</name>
    <dbReference type="NCBI Taxonomy" id="210409"/>
    <lineage>
        <taxon>Eukaryota</taxon>
        <taxon>Metazoa</taxon>
        <taxon>Ecdysozoa</taxon>
        <taxon>Arthropoda</taxon>
        <taxon>Crustacea</taxon>
        <taxon>Multicrustacea</taxon>
        <taxon>Malacostraca</taxon>
        <taxon>Eumalacostraca</taxon>
        <taxon>Eucarida</taxon>
        <taxon>Decapoda</taxon>
        <taxon>Pleocyemata</taxon>
        <taxon>Brachyura</taxon>
        <taxon>Eubrachyura</taxon>
        <taxon>Portunoidea</taxon>
        <taxon>Portunidae</taxon>
        <taxon>Portuninae</taxon>
        <taxon>Portunus</taxon>
    </lineage>
</organism>
<gene>
    <name evidence="1" type="ORF">E2C01_041503</name>
</gene>
<comment type="caution">
    <text evidence="1">The sequence shown here is derived from an EMBL/GenBank/DDBJ whole genome shotgun (WGS) entry which is preliminary data.</text>
</comment>
<proteinExistence type="predicted"/>
<evidence type="ECO:0000313" key="2">
    <source>
        <dbReference type="Proteomes" id="UP000324222"/>
    </source>
</evidence>
<protein>
    <submittedName>
        <fullName evidence="1">Uncharacterized protein</fullName>
    </submittedName>
</protein>
<name>A0A5B7FQW8_PORTR</name>
<reference evidence="1 2" key="1">
    <citation type="submission" date="2019-05" db="EMBL/GenBank/DDBJ databases">
        <title>Another draft genome of Portunus trituberculatus and its Hox gene families provides insights of decapod evolution.</title>
        <authorList>
            <person name="Jeong J.-H."/>
            <person name="Song I."/>
            <person name="Kim S."/>
            <person name="Choi T."/>
            <person name="Kim D."/>
            <person name="Ryu S."/>
            <person name="Kim W."/>
        </authorList>
    </citation>
    <scope>NUCLEOTIDE SEQUENCE [LARGE SCALE GENOMIC DNA]</scope>
    <source>
        <tissue evidence="1">Muscle</tissue>
    </source>
</reference>
<keyword evidence="2" id="KW-1185">Reference proteome</keyword>
<dbReference type="AlphaFoldDB" id="A0A5B7FQW8"/>
<dbReference type="EMBL" id="VSRR010007900">
    <property type="protein sequence ID" value="MPC47747.1"/>
    <property type="molecule type" value="Genomic_DNA"/>
</dbReference>
<sequence length="72" mass="8179">MLSVPPAAPTRQAVLRCARHDTSLELSSFSMENEEGNKGELMLLTNHGQEKKKIDTKEKKNYERFVNPAISY</sequence>